<organism evidence="3 4">
    <name type="scientific">Diaporthe vaccinii</name>
    <dbReference type="NCBI Taxonomy" id="105482"/>
    <lineage>
        <taxon>Eukaryota</taxon>
        <taxon>Fungi</taxon>
        <taxon>Dikarya</taxon>
        <taxon>Ascomycota</taxon>
        <taxon>Pezizomycotina</taxon>
        <taxon>Sordariomycetes</taxon>
        <taxon>Sordariomycetidae</taxon>
        <taxon>Diaporthales</taxon>
        <taxon>Diaporthaceae</taxon>
        <taxon>Diaporthe</taxon>
        <taxon>Diaporthe eres species complex</taxon>
    </lineage>
</organism>
<evidence type="ECO:0000313" key="3">
    <source>
        <dbReference type="EMBL" id="KAL2291442.1"/>
    </source>
</evidence>
<evidence type="ECO:0000313" key="4">
    <source>
        <dbReference type="Proteomes" id="UP001600888"/>
    </source>
</evidence>
<comment type="caution">
    <text evidence="3">The sequence shown here is derived from an EMBL/GenBank/DDBJ whole genome shotgun (WGS) entry which is preliminary data.</text>
</comment>
<proteinExistence type="predicted"/>
<name>A0ABR4F9S2_9PEZI</name>
<reference evidence="3 4" key="1">
    <citation type="submission" date="2024-03" db="EMBL/GenBank/DDBJ databases">
        <title>A high-quality draft genome sequence of Diaporthe vaccinii, a causative agent of upright dieback and viscid rot disease in cranberry plants.</title>
        <authorList>
            <person name="Sarrasin M."/>
            <person name="Lang B.F."/>
            <person name="Burger G."/>
        </authorList>
    </citation>
    <scope>NUCLEOTIDE SEQUENCE [LARGE SCALE GENOMIC DNA]</scope>
    <source>
        <strain evidence="3 4">IS7</strain>
    </source>
</reference>
<dbReference type="CDD" id="cd18888">
    <property type="entry name" value="NUDIX_ADPRase_Nudt5"/>
    <property type="match status" value="1"/>
</dbReference>
<protein>
    <recommendedName>
        <fullName evidence="2">Nudix hydrolase domain-containing protein</fullName>
    </recommendedName>
</protein>
<feature type="domain" description="Nudix hydrolase" evidence="2">
    <location>
        <begin position="91"/>
        <end position="235"/>
    </location>
</feature>
<evidence type="ECO:0000259" key="2">
    <source>
        <dbReference type="PROSITE" id="PS51462"/>
    </source>
</evidence>
<dbReference type="PROSITE" id="PS00893">
    <property type="entry name" value="NUDIX_BOX"/>
    <property type="match status" value="1"/>
</dbReference>
<keyword evidence="4" id="KW-1185">Reference proteome</keyword>
<dbReference type="Proteomes" id="UP001600888">
    <property type="component" value="Unassembled WGS sequence"/>
</dbReference>
<gene>
    <name evidence="3" type="ORF">FJTKL_12843</name>
</gene>
<dbReference type="InterPro" id="IPR000086">
    <property type="entry name" value="NUDIX_hydrolase_dom"/>
</dbReference>
<dbReference type="InterPro" id="IPR020084">
    <property type="entry name" value="NUDIX_hydrolase_CS"/>
</dbReference>
<accession>A0ABR4F9S2</accession>
<dbReference type="Gene3D" id="3.90.79.10">
    <property type="entry name" value="Nucleoside Triphosphate Pyrophosphohydrolase"/>
    <property type="match status" value="1"/>
</dbReference>
<keyword evidence="1" id="KW-0378">Hydrolase</keyword>
<dbReference type="EMBL" id="JBAWTH010000006">
    <property type="protein sequence ID" value="KAL2291442.1"/>
    <property type="molecule type" value="Genomic_DNA"/>
</dbReference>
<evidence type="ECO:0000256" key="1">
    <source>
        <dbReference type="ARBA" id="ARBA00022801"/>
    </source>
</evidence>
<dbReference type="PANTHER" id="PTHR11839:SF26">
    <property type="entry name" value="ADP-RIBOSE DIPHOSPHATASE"/>
    <property type="match status" value="1"/>
</dbReference>
<dbReference type="PANTHER" id="PTHR11839">
    <property type="entry name" value="UDP/ADP-SUGAR PYROPHOSPHATASE"/>
    <property type="match status" value="1"/>
</dbReference>
<sequence>MPLRLRPCSLASTATRLLHLLNNTVSAQPPPARPFMMTTKTQEPVITSVDDLPLTEAKWITLKKISYTDQTGKPRTWEVATRKTRSEKAGVDAVAMGNILLPPPSKRSTTPASTLLVIQYRPPLDAYTVEWPAGLIDGGEDAETAAVREFREETGYEVSKVLSVSPPQAADPGMTNANMQLVMVEVQLPEGEEMPEQRLEDGEHITRVVVPLAELYKRLVEYAGRERHVVAAKLLHFAQGMEFMKEQKYF</sequence>
<dbReference type="PROSITE" id="PS51462">
    <property type="entry name" value="NUDIX"/>
    <property type="match status" value="1"/>
</dbReference>
<dbReference type="SUPFAM" id="SSF55811">
    <property type="entry name" value="Nudix"/>
    <property type="match status" value="1"/>
</dbReference>
<dbReference type="InterPro" id="IPR015797">
    <property type="entry name" value="NUDIX_hydrolase-like_dom_sf"/>
</dbReference>
<dbReference type="Pfam" id="PF00293">
    <property type="entry name" value="NUDIX"/>
    <property type="match status" value="1"/>
</dbReference>